<comment type="caution">
    <text evidence="11">The sequence shown here is derived from an EMBL/GenBank/DDBJ whole genome shotgun (WGS) entry which is preliminary data.</text>
</comment>
<dbReference type="InterPro" id="IPR035979">
    <property type="entry name" value="RBD_domain_sf"/>
</dbReference>
<dbReference type="GO" id="GO:0006397">
    <property type="term" value="P:mRNA processing"/>
    <property type="evidence" value="ECO:0007669"/>
    <property type="project" value="UniProtKB-KW"/>
</dbReference>
<organism evidence="11 12">
    <name type="scientific">Ficus carica</name>
    <name type="common">Common fig</name>
    <dbReference type="NCBI Taxonomy" id="3494"/>
    <lineage>
        <taxon>Eukaryota</taxon>
        <taxon>Viridiplantae</taxon>
        <taxon>Streptophyta</taxon>
        <taxon>Embryophyta</taxon>
        <taxon>Tracheophyta</taxon>
        <taxon>Spermatophyta</taxon>
        <taxon>Magnoliopsida</taxon>
        <taxon>eudicotyledons</taxon>
        <taxon>Gunneridae</taxon>
        <taxon>Pentapetalae</taxon>
        <taxon>rosids</taxon>
        <taxon>fabids</taxon>
        <taxon>Rosales</taxon>
        <taxon>Moraceae</taxon>
        <taxon>Ficeae</taxon>
        <taxon>Ficus</taxon>
    </lineage>
</organism>
<dbReference type="InterPro" id="IPR000504">
    <property type="entry name" value="RRM_dom"/>
</dbReference>
<evidence type="ECO:0000256" key="7">
    <source>
        <dbReference type="ARBA" id="ARBA00061708"/>
    </source>
</evidence>
<keyword evidence="4 8" id="KW-0694">RNA-binding</keyword>
<gene>
    <name evidence="11" type="ORF">TIFTF001_020723</name>
</gene>
<dbReference type="CDD" id="cd12344">
    <property type="entry name" value="RRM1_SECp43_like"/>
    <property type="match status" value="1"/>
</dbReference>
<dbReference type="FunFam" id="3.30.70.330:FF:000103">
    <property type="entry name" value="Polyadenylate-binding protein RBP47B"/>
    <property type="match status" value="1"/>
</dbReference>
<sequence length="274" mass="30009">MMQQPPAGMIPSSEQQQYQQQQQPPQWMMPQAQAGQAPPSAWAPQGGAPPQAQQYGAGAGAAAAAGSNEIRSLWIGDLQQWMDENYILSCFVHTGEALTAKVIRNRQTGLPEGYGFIEFGSRAAADRALQTYNGALMPNTDQNFRLNWATLGAGERRPDDGPEYTIFVGDLAADVTDYTLQETFRVVYHSVKGAKVVTDRTTGRSKGYGFVRFGDESEQLRAMNEMNGQYCSTRPMRVGPAANKKPVGGGQQYQKVLRLKIGGVRAISFHYLPL</sequence>
<dbReference type="PROSITE" id="PS50102">
    <property type="entry name" value="RRM"/>
    <property type="match status" value="2"/>
</dbReference>
<dbReference type="GO" id="GO:0005634">
    <property type="term" value="C:nucleus"/>
    <property type="evidence" value="ECO:0007669"/>
    <property type="project" value="UniProtKB-SubCell"/>
</dbReference>
<evidence type="ECO:0000256" key="5">
    <source>
        <dbReference type="ARBA" id="ARBA00023242"/>
    </source>
</evidence>
<evidence type="ECO:0000256" key="2">
    <source>
        <dbReference type="ARBA" id="ARBA00022664"/>
    </source>
</evidence>
<evidence type="ECO:0000259" key="10">
    <source>
        <dbReference type="PROSITE" id="PS50102"/>
    </source>
</evidence>
<name>A0AA88AFH7_FICCA</name>
<evidence type="ECO:0000256" key="8">
    <source>
        <dbReference type="PROSITE-ProRule" id="PRU00176"/>
    </source>
</evidence>
<keyword evidence="5" id="KW-0539">Nucleus</keyword>
<dbReference type="FunFam" id="3.30.70.330:FF:000236">
    <property type="entry name" value="Polyadenylate-binding protein RBP45C"/>
    <property type="match status" value="1"/>
</dbReference>
<comment type="function">
    <text evidence="6">Heterogeneous nuclear ribonucleoprotein (hnRNP)-protein binding the poly(A) tail of mRNA and probably involved in some steps of pre-mRNA maturation.</text>
</comment>
<comment type="subcellular location">
    <subcellularLocation>
        <location evidence="1">Nucleus</location>
    </subcellularLocation>
</comment>
<dbReference type="Gene3D" id="3.30.70.330">
    <property type="match status" value="2"/>
</dbReference>
<proteinExistence type="inferred from homology"/>
<feature type="region of interest" description="Disordered" evidence="9">
    <location>
        <begin position="1"/>
        <end position="55"/>
    </location>
</feature>
<dbReference type="InterPro" id="IPR050825">
    <property type="entry name" value="RBM42_RBP45_47-like"/>
</dbReference>
<evidence type="ECO:0000256" key="4">
    <source>
        <dbReference type="ARBA" id="ARBA00022884"/>
    </source>
</evidence>
<dbReference type="Pfam" id="PF00076">
    <property type="entry name" value="RRM_1"/>
    <property type="match status" value="2"/>
</dbReference>
<feature type="domain" description="RRM" evidence="10">
    <location>
        <begin position="71"/>
        <end position="151"/>
    </location>
</feature>
<evidence type="ECO:0000313" key="12">
    <source>
        <dbReference type="Proteomes" id="UP001187192"/>
    </source>
</evidence>
<evidence type="ECO:0000256" key="6">
    <source>
        <dbReference type="ARBA" id="ARBA00057395"/>
    </source>
</evidence>
<dbReference type="AlphaFoldDB" id="A0AA88AFH7"/>
<keyword evidence="3" id="KW-0677">Repeat</keyword>
<dbReference type="GO" id="GO:0005829">
    <property type="term" value="C:cytosol"/>
    <property type="evidence" value="ECO:0007669"/>
    <property type="project" value="TreeGrafter"/>
</dbReference>
<dbReference type="GO" id="GO:0003729">
    <property type="term" value="F:mRNA binding"/>
    <property type="evidence" value="ECO:0007669"/>
    <property type="project" value="InterPro"/>
</dbReference>
<evidence type="ECO:0000313" key="11">
    <source>
        <dbReference type="EMBL" id="GMN51574.1"/>
    </source>
</evidence>
<evidence type="ECO:0000256" key="3">
    <source>
        <dbReference type="ARBA" id="ARBA00022737"/>
    </source>
</evidence>
<protein>
    <recommendedName>
        <fullName evidence="10">RRM domain-containing protein</fullName>
    </recommendedName>
</protein>
<comment type="similarity">
    <text evidence="7">Belongs to the polyadenylate-binding RBP45 family.</text>
</comment>
<dbReference type="PANTHER" id="PTHR47640">
    <property type="entry name" value="TRNA SELENOCYSTEINE 1-ASSOCIATED PROTEIN 1-RELATED-RELATED"/>
    <property type="match status" value="1"/>
</dbReference>
<keyword evidence="2" id="KW-0507">mRNA processing</keyword>
<evidence type="ECO:0000256" key="9">
    <source>
        <dbReference type="SAM" id="MobiDB-lite"/>
    </source>
</evidence>
<feature type="domain" description="RRM" evidence="10">
    <location>
        <begin position="164"/>
        <end position="243"/>
    </location>
</feature>
<dbReference type="Proteomes" id="UP001187192">
    <property type="component" value="Unassembled WGS sequence"/>
</dbReference>
<dbReference type="SMART" id="SM00360">
    <property type="entry name" value="RRM"/>
    <property type="match status" value="2"/>
</dbReference>
<evidence type="ECO:0000256" key="1">
    <source>
        <dbReference type="ARBA" id="ARBA00004123"/>
    </source>
</evidence>
<dbReference type="CDD" id="cd12345">
    <property type="entry name" value="RRM2_SECp43_like"/>
    <property type="match status" value="1"/>
</dbReference>
<dbReference type="PANTHER" id="PTHR47640:SF6">
    <property type="entry name" value="POLYADENYLATE-BINDING PROTEIN RBP45A"/>
    <property type="match status" value="1"/>
</dbReference>
<dbReference type="SUPFAM" id="SSF54928">
    <property type="entry name" value="RNA-binding domain, RBD"/>
    <property type="match status" value="2"/>
</dbReference>
<keyword evidence="12" id="KW-1185">Reference proteome</keyword>
<feature type="compositionally biased region" description="Low complexity" evidence="9">
    <location>
        <begin position="15"/>
        <end position="55"/>
    </location>
</feature>
<reference evidence="11" key="1">
    <citation type="submission" date="2023-07" db="EMBL/GenBank/DDBJ databases">
        <title>draft genome sequence of fig (Ficus carica).</title>
        <authorList>
            <person name="Takahashi T."/>
            <person name="Nishimura K."/>
        </authorList>
    </citation>
    <scope>NUCLEOTIDE SEQUENCE</scope>
</reference>
<dbReference type="InterPro" id="IPR012677">
    <property type="entry name" value="Nucleotide-bd_a/b_plait_sf"/>
</dbReference>
<dbReference type="EMBL" id="BTGU01000038">
    <property type="protein sequence ID" value="GMN51574.1"/>
    <property type="molecule type" value="Genomic_DNA"/>
</dbReference>
<accession>A0AA88AFH7</accession>